<reference evidence="1 2" key="1">
    <citation type="journal article" date="2015" name="G3 (Bethesda)">
        <title>Insights into Ongoing Evolution of the Hexachlorocyclohexane Catabolic Pathway from Comparative Genomics of Ten Sphingomonadaceae Strains.</title>
        <authorList>
            <person name="Pearce S.L."/>
            <person name="Oakeshott J.G."/>
            <person name="Pandey G."/>
        </authorList>
    </citation>
    <scope>NUCLEOTIDE SEQUENCE [LARGE SCALE GENOMIC DNA]</scope>
    <source>
        <strain evidence="1 2">LL02</strain>
    </source>
</reference>
<evidence type="ECO:0000313" key="2">
    <source>
        <dbReference type="Proteomes" id="UP000052268"/>
    </source>
</evidence>
<gene>
    <name evidence="1" type="ORF">V474_07550</name>
</gene>
<protein>
    <submittedName>
        <fullName evidence="1">Uncharacterized protein</fullName>
    </submittedName>
</protein>
<dbReference type="Proteomes" id="UP000052268">
    <property type="component" value="Unassembled WGS sequence"/>
</dbReference>
<evidence type="ECO:0000313" key="1">
    <source>
        <dbReference type="EMBL" id="KMS59957.1"/>
    </source>
</evidence>
<name>A0A0J7Y8L7_9SPHN</name>
<dbReference type="AlphaFoldDB" id="A0A0J7Y8L7"/>
<accession>A0A0J7Y8L7</accession>
<proteinExistence type="predicted"/>
<keyword evidence="2" id="KW-1185">Reference proteome</keyword>
<dbReference type="PATRIC" id="fig|1114963.3.peg.405"/>
<comment type="caution">
    <text evidence="1">The sequence shown here is derived from an EMBL/GenBank/DDBJ whole genome shotgun (WGS) entry which is preliminary data.</text>
</comment>
<sequence>MPTDKMELMALAGDHRAAYCDPDDIIQPALDLPPWPKPCGACAFLPHDPQLLGAETVADLTADVIAGEVEFYCAHRTTKHGLHRVCCNAAALAAQEKGEG</sequence>
<dbReference type="EMBL" id="JACU01000002">
    <property type="protein sequence ID" value="KMS59957.1"/>
    <property type="molecule type" value="Genomic_DNA"/>
</dbReference>
<organism evidence="1 2">
    <name type="scientific">Novosphingobium barchaimii LL02</name>
    <dbReference type="NCBI Taxonomy" id="1114963"/>
    <lineage>
        <taxon>Bacteria</taxon>
        <taxon>Pseudomonadati</taxon>
        <taxon>Pseudomonadota</taxon>
        <taxon>Alphaproteobacteria</taxon>
        <taxon>Sphingomonadales</taxon>
        <taxon>Sphingomonadaceae</taxon>
        <taxon>Novosphingobium</taxon>
    </lineage>
</organism>
<dbReference type="RefSeq" id="WP_059149881.1">
    <property type="nucleotide sequence ID" value="NZ_KQ130452.1"/>
</dbReference>